<sequence length="219" mass="22879">MAETAEPQKLVELEKVPDPEAGVPPKGEEAPPEPPLPPPVPAPPVETCVLVDVALRVLLFAATLTAVVVMVTANQTKVVPVPRVGSQAPIEAKFQNSPAIVYFVAALSVAGLYSIITVLASISVILTPIFAASFQLFFLISDVVVLGLVASATGTAGTVGYIGLKGDTHANWGKVCNVYDKFCQHIGSATAVSLFAAVVLVFLITLSVLSIHKKIPQCQ</sequence>
<evidence type="ECO:0000256" key="4">
    <source>
        <dbReference type="ARBA" id="ARBA00022475"/>
    </source>
</evidence>
<reference evidence="11 12" key="1">
    <citation type="submission" date="2024-11" db="EMBL/GenBank/DDBJ databases">
        <title>Chromosome-level genome assembly of Eucalyptus globulus Labill. provides insights into its genome evolution.</title>
        <authorList>
            <person name="Li X."/>
        </authorList>
    </citation>
    <scope>NUCLEOTIDE SEQUENCE [LARGE SCALE GENOMIC DNA]</scope>
    <source>
        <strain evidence="11">CL2024</strain>
        <tissue evidence="11">Fresh tender leaves</tissue>
    </source>
</reference>
<evidence type="ECO:0000256" key="3">
    <source>
        <dbReference type="ARBA" id="ARBA00011489"/>
    </source>
</evidence>
<evidence type="ECO:0000256" key="1">
    <source>
        <dbReference type="ARBA" id="ARBA00004651"/>
    </source>
</evidence>
<dbReference type="InterPro" id="IPR044173">
    <property type="entry name" value="CASPL"/>
</dbReference>
<comment type="subcellular location">
    <subcellularLocation>
        <location evidence="1 8">Cell membrane</location>
        <topology evidence="1 8">Multi-pass membrane protein</topology>
    </subcellularLocation>
</comment>
<feature type="transmembrane region" description="Helical" evidence="8">
    <location>
        <begin position="136"/>
        <end position="164"/>
    </location>
</feature>
<organism evidence="11 12">
    <name type="scientific">Eucalyptus globulus</name>
    <name type="common">Tasmanian blue gum</name>
    <dbReference type="NCBI Taxonomy" id="34317"/>
    <lineage>
        <taxon>Eukaryota</taxon>
        <taxon>Viridiplantae</taxon>
        <taxon>Streptophyta</taxon>
        <taxon>Embryophyta</taxon>
        <taxon>Tracheophyta</taxon>
        <taxon>Spermatophyta</taxon>
        <taxon>Magnoliopsida</taxon>
        <taxon>eudicotyledons</taxon>
        <taxon>Gunneridae</taxon>
        <taxon>Pentapetalae</taxon>
        <taxon>rosids</taxon>
        <taxon>malvids</taxon>
        <taxon>Myrtales</taxon>
        <taxon>Myrtaceae</taxon>
        <taxon>Myrtoideae</taxon>
        <taxon>Eucalypteae</taxon>
        <taxon>Eucalyptus</taxon>
    </lineage>
</organism>
<evidence type="ECO:0000256" key="2">
    <source>
        <dbReference type="ARBA" id="ARBA00007651"/>
    </source>
</evidence>
<proteinExistence type="inferred from homology"/>
<name>A0ABD3LCX8_EUCGL</name>
<feature type="transmembrane region" description="Helical" evidence="8">
    <location>
        <begin position="53"/>
        <end position="73"/>
    </location>
</feature>
<comment type="subunit">
    <text evidence="3 8">Homodimer and heterodimers.</text>
</comment>
<evidence type="ECO:0000313" key="12">
    <source>
        <dbReference type="Proteomes" id="UP001634007"/>
    </source>
</evidence>
<evidence type="ECO:0000256" key="7">
    <source>
        <dbReference type="ARBA" id="ARBA00023136"/>
    </source>
</evidence>
<dbReference type="PANTHER" id="PTHR36488:SF8">
    <property type="entry name" value="CASP-LIKE PROTEIN 1U1"/>
    <property type="match status" value="1"/>
</dbReference>
<feature type="transmembrane region" description="Helical" evidence="8">
    <location>
        <begin position="100"/>
        <end position="130"/>
    </location>
</feature>
<comment type="caution">
    <text evidence="11">The sequence shown here is derived from an EMBL/GenBank/DDBJ whole genome shotgun (WGS) entry which is preliminary data.</text>
</comment>
<feature type="region of interest" description="Disordered" evidence="9">
    <location>
        <begin position="1"/>
        <end position="39"/>
    </location>
</feature>
<dbReference type="InterPro" id="IPR006459">
    <property type="entry name" value="CASP/CASPL"/>
</dbReference>
<keyword evidence="12" id="KW-1185">Reference proteome</keyword>
<dbReference type="EMBL" id="JBJKBG010000002">
    <property type="protein sequence ID" value="KAL3749357.1"/>
    <property type="molecule type" value="Genomic_DNA"/>
</dbReference>
<dbReference type="PANTHER" id="PTHR36488">
    <property type="entry name" value="CASP-LIKE PROTEIN 1U1"/>
    <property type="match status" value="1"/>
</dbReference>
<evidence type="ECO:0000256" key="9">
    <source>
        <dbReference type="SAM" id="MobiDB-lite"/>
    </source>
</evidence>
<dbReference type="Pfam" id="PF04535">
    <property type="entry name" value="CASP_dom"/>
    <property type="match status" value="1"/>
</dbReference>
<gene>
    <name evidence="11" type="ORF">ACJRO7_010462</name>
</gene>
<dbReference type="InterPro" id="IPR006702">
    <property type="entry name" value="CASP_dom"/>
</dbReference>
<evidence type="ECO:0000313" key="11">
    <source>
        <dbReference type="EMBL" id="KAL3749357.1"/>
    </source>
</evidence>
<keyword evidence="4 8" id="KW-1003">Cell membrane</keyword>
<evidence type="ECO:0000256" key="6">
    <source>
        <dbReference type="ARBA" id="ARBA00022989"/>
    </source>
</evidence>
<dbReference type="NCBIfam" id="TIGR01569">
    <property type="entry name" value="A_tha_TIGR01569"/>
    <property type="match status" value="1"/>
</dbReference>
<dbReference type="AlphaFoldDB" id="A0ABD3LCX8"/>
<feature type="compositionally biased region" description="Basic and acidic residues" evidence="9">
    <location>
        <begin position="9"/>
        <end position="18"/>
    </location>
</feature>
<dbReference type="GO" id="GO:0005886">
    <property type="term" value="C:plasma membrane"/>
    <property type="evidence" value="ECO:0007669"/>
    <property type="project" value="UniProtKB-SubCell"/>
</dbReference>
<accession>A0ABD3LCX8</accession>
<dbReference type="Proteomes" id="UP001634007">
    <property type="component" value="Unassembled WGS sequence"/>
</dbReference>
<feature type="domain" description="Casparian strip membrane protein" evidence="10">
    <location>
        <begin position="49"/>
        <end position="199"/>
    </location>
</feature>
<keyword evidence="5 8" id="KW-0812">Transmembrane</keyword>
<comment type="similarity">
    <text evidence="2 8">Belongs to the Casparian strip membrane proteins (CASP) family.</text>
</comment>
<keyword evidence="7 8" id="KW-0472">Membrane</keyword>
<feature type="transmembrane region" description="Helical" evidence="8">
    <location>
        <begin position="185"/>
        <end position="209"/>
    </location>
</feature>
<evidence type="ECO:0000256" key="8">
    <source>
        <dbReference type="RuleBase" id="RU361233"/>
    </source>
</evidence>
<evidence type="ECO:0000256" key="5">
    <source>
        <dbReference type="ARBA" id="ARBA00022692"/>
    </source>
</evidence>
<keyword evidence="6 8" id="KW-1133">Transmembrane helix</keyword>
<protein>
    <recommendedName>
        <fullName evidence="8">CASP-like protein</fullName>
    </recommendedName>
</protein>
<evidence type="ECO:0000259" key="10">
    <source>
        <dbReference type="Pfam" id="PF04535"/>
    </source>
</evidence>